<gene>
    <name evidence="3" type="ORF">PG993_012216</name>
</gene>
<accession>A0ABR1S1T0</accession>
<feature type="region of interest" description="Disordered" evidence="1">
    <location>
        <begin position="96"/>
        <end position="145"/>
    </location>
</feature>
<evidence type="ECO:0000313" key="4">
    <source>
        <dbReference type="Proteomes" id="UP001444661"/>
    </source>
</evidence>
<dbReference type="Proteomes" id="UP001444661">
    <property type="component" value="Unassembled WGS sequence"/>
</dbReference>
<sequence>MCIGGGGGGNNHHGHGGGGGSHLPLWAIFLIVYFSIFTLLFVISLVYYCRTERKNQRAGRSFRPWYAIWKSFCIASGLWIFICLIKLAREAVEKKATKRGHGGSSRPSGRAGFPVFRAGSGAYTKVDEGGGGPHNSTAYNPPEED</sequence>
<reference evidence="3 4" key="1">
    <citation type="submission" date="2023-01" db="EMBL/GenBank/DDBJ databases">
        <title>Analysis of 21 Apiospora genomes using comparative genomics revels a genus with tremendous synthesis potential of carbohydrate active enzymes and secondary metabolites.</title>
        <authorList>
            <person name="Sorensen T."/>
        </authorList>
    </citation>
    <scope>NUCLEOTIDE SEQUENCE [LARGE SCALE GENOMIC DNA]</scope>
    <source>
        <strain evidence="3 4">CBS 33761</strain>
    </source>
</reference>
<comment type="caution">
    <text evidence="3">The sequence shown here is derived from an EMBL/GenBank/DDBJ whole genome shotgun (WGS) entry which is preliminary data.</text>
</comment>
<feature type="transmembrane region" description="Helical" evidence="2">
    <location>
        <begin position="25"/>
        <end position="48"/>
    </location>
</feature>
<dbReference type="EMBL" id="JAQQWK010000011">
    <property type="protein sequence ID" value="KAK8024150.1"/>
    <property type="molecule type" value="Genomic_DNA"/>
</dbReference>
<protein>
    <recommendedName>
        <fullName evidence="5">Transmembrane protein</fullName>
    </recommendedName>
</protein>
<evidence type="ECO:0008006" key="5">
    <source>
        <dbReference type="Google" id="ProtNLM"/>
    </source>
</evidence>
<name>A0ABR1S1T0_9PEZI</name>
<keyword evidence="4" id="KW-1185">Reference proteome</keyword>
<evidence type="ECO:0000256" key="2">
    <source>
        <dbReference type="SAM" id="Phobius"/>
    </source>
</evidence>
<keyword evidence="2" id="KW-0472">Membrane</keyword>
<organism evidence="3 4">
    <name type="scientific">Apiospora rasikravindrae</name>
    <dbReference type="NCBI Taxonomy" id="990691"/>
    <lineage>
        <taxon>Eukaryota</taxon>
        <taxon>Fungi</taxon>
        <taxon>Dikarya</taxon>
        <taxon>Ascomycota</taxon>
        <taxon>Pezizomycotina</taxon>
        <taxon>Sordariomycetes</taxon>
        <taxon>Xylariomycetidae</taxon>
        <taxon>Amphisphaeriales</taxon>
        <taxon>Apiosporaceae</taxon>
        <taxon>Apiospora</taxon>
    </lineage>
</organism>
<feature type="transmembrane region" description="Helical" evidence="2">
    <location>
        <begin position="68"/>
        <end position="88"/>
    </location>
</feature>
<keyword evidence="2" id="KW-0812">Transmembrane</keyword>
<keyword evidence="2" id="KW-1133">Transmembrane helix</keyword>
<evidence type="ECO:0000313" key="3">
    <source>
        <dbReference type="EMBL" id="KAK8024150.1"/>
    </source>
</evidence>
<proteinExistence type="predicted"/>
<evidence type="ECO:0000256" key="1">
    <source>
        <dbReference type="SAM" id="MobiDB-lite"/>
    </source>
</evidence>